<dbReference type="InterPro" id="IPR008271">
    <property type="entry name" value="Ser/Thr_kinase_AS"/>
</dbReference>
<dbReference type="GO" id="GO:0005524">
    <property type="term" value="F:ATP binding"/>
    <property type="evidence" value="ECO:0007669"/>
    <property type="project" value="UniProtKB-UniRule"/>
</dbReference>
<dbReference type="InterPro" id="IPR011009">
    <property type="entry name" value="Kinase-like_dom_sf"/>
</dbReference>
<dbReference type="PANTHER" id="PTHR48012">
    <property type="entry name" value="STERILE20-LIKE KINASE, ISOFORM B-RELATED"/>
    <property type="match status" value="1"/>
</dbReference>
<dbReference type="InterPro" id="IPR050629">
    <property type="entry name" value="STE20/SPS1-PAK"/>
</dbReference>
<dbReference type="PANTHER" id="PTHR48012:SF26">
    <property type="entry name" value="SERINE_THREONINE-PROTEIN KINASE DDB_G0283821-RELATED"/>
    <property type="match status" value="1"/>
</dbReference>
<proteinExistence type="inferred from homology"/>
<dbReference type="GO" id="GO:0004674">
    <property type="term" value="F:protein serine/threonine kinase activity"/>
    <property type="evidence" value="ECO:0007669"/>
    <property type="project" value="UniProtKB-KW"/>
</dbReference>
<protein>
    <recommendedName>
        <fullName evidence="2">non-specific serine/threonine protein kinase</fullName>
        <ecNumber evidence="2">2.7.11.1</ecNumber>
    </recommendedName>
</protein>
<dbReference type="EC" id="2.7.11.1" evidence="2"/>
<dbReference type="Pfam" id="PF00069">
    <property type="entry name" value="Pkinase"/>
    <property type="match status" value="1"/>
</dbReference>
<dbReference type="Proteomes" id="UP001168821">
    <property type="component" value="Unassembled WGS sequence"/>
</dbReference>
<keyword evidence="6" id="KW-0723">Serine/threonine-protein kinase</keyword>
<evidence type="ECO:0000256" key="5">
    <source>
        <dbReference type="PROSITE-ProRule" id="PRU10141"/>
    </source>
</evidence>
<evidence type="ECO:0000256" key="4">
    <source>
        <dbReference type="ARBA" id="ARBA00022840"/>
    </source>
</evidence>
<dbReference type="Gene3D" id="1.10.510.10">
    <property type="entry name" value="Transferase(Phosphotransferase) domain 1"/>
    <property type="match status" value="1"/>
</dbReference>
<dbReference type="InterPro" id="IPR017441">
    <property type="entry name" value="Protein_kinase_ATP_BS"/>
</dbReference>
<reference evidence="8" key="1">
    <citation type="journal article" date="2023" name="G3 (Bethesda)">
        <title>Whole genome assemblies of Zophobas morio and Tenebrio molitor.</title>
        <authorList>
            <person name="Kaur S."/>
            <person name="Stinson S.A."/>
            <person name="diCenzo G.C."/>
        </authorList>
    </citation>
    <scope>NUCLEOTIDE SEQUENCE</scope>
    <source>
        <strain evidence="8">QUZm001</strain>
    </source>
</reference>
<keyword evidence="4 5" id="KW-0067">ATP-binding</keyword>
<dbReference type="InterPro" id="IPR000719">
    <property type="entry name" value="Prot_kinase_dom"/>
</dbReference>
<evidence type="ECO:0000259" key="7">
    <source>
        <dbReference type="PROSITE" id="PS50011"/>
    </source>
</evidence>
<sequence>MIGKGGFGVVYKCLDVATGECVAIKSITSKNISKAKLKDLQAEINLLKQLSASSEEGVQYITHYINSFYAFNCLHIILEIDLKLRLCEQGSLLSILKKYGVFPENLIAVYMRQVLLGVSFLHRQGIIHRDIKGANILTTRKGEVKLADFGVSVFLEEGAISSVAGTAYWMAPEIIELRGACEESDIWSLGCTVIELLTGYPPYFHMAPMPAMYAIVQNDLPPFPEGLSDALQDFLNKTFQKYIPNRGKAEDLLKHPFIKQALNKKVNIWSF</sequence>
<keyword evidence="3 5" id="KW-0547">Nucleotide-binding</keyword>
<dbReference type="SUPFAM" id="SSF56112">
    <property type="entry name" value="Protein kinase-like (PK-like)"/>
    <property type="match status" value="1"/>
</dbReference>
<comment type="similarity">
    <text evidence="1">Belongs to the protein kinase superfamily. STE Ser/Thr protein kinase family. STE20 subfamily.</text>
</comment>
<evidence type="ECO:0000313" key="9">
    <source>
        <dbReference type="Proteomes" id="UP001168821"/>
    </source>
</evidence>
<keyword evidence="6" id="KW-0808">Transferase</keyword>
<keyword evidence="6" id="KW-0418">Kinase</keyword>
<evidence type="ECO:0000256" key="6">
    <source>
        <dbReference type="RuleBase" id="RU000304"/>
    </source>
</evidence>
<evidence type="ECO:0000256" key="3">
    <source>
        <dbReference type="ARBA" id="ARBA00022741"/>
    </source>
</evidence>
<dbReference type="AlphaFoldDB" id="A0AA38M073"/>
<gene>
    <name evidence="8" type="ORF">Zmor_004504</name>
</gene>
<evidence type="ECO:0000256" key="1">
    <source>
        <dbReference type="ARBA" id="ARBA00008874"/>
    </source>
</evidence>
<dbReference type="EMBL" id="JALNTZ010001916">
    <property type="protein sequence ID" value="KAJ3622570.1"/>
    <property type="molecule type" value="Genomic_DNA"/>
</dbReference>
<dbReference type="SMART" id="SM00220">
    <property type="entry name" value="S_TKc"/>
    <property type="match status" value="1"/>
</dbReference>
<name>A0AA38M073_9CUCU</name>
<evidence type="ECO:0000313" key="8">
    <source>
        <dbReference type="EMBL" id="KAJ3622570.1"/>
    </source>
</evidence>
<dbReference type="PROSITE" id="PS00107">
    <property type="entry name" value="PROTEIN_KINASE_ATP"/>
    <property type="match status" value="1"/>
</dbReference>
<keyword evidence="9" id="KW-1185">Reference proteome</keyword>
<evidence type="ECO:0000256" key="2">
    <source>
        <dbReference type="ARBA" id="ARBA00012513"/>
    </source>
</evidence>
<dbReference type="PROSITE" id="PS50011">
    <property type="entry name" value="PROTEIN_KINASE_DOM"/>
    <property type="match status" value="1"/>
</dbReference>
<organism evidence="8 9">
    <name type="scientific">Zophobas morio</name>
    <dbReference type="NCBI Taxonomy" id="2755281"/>
    <lineage>
        <taxon>Eukaryota</taxon>
        <taxon>Metazoa</taxon>
        <taxon>Ecdysozoa</taxon>
        <taxon>Arthropoda</taxon>
        <taxon>Hexapoda</taxon>
        <taxon>Insecta</taxon>
        <taxon>Pterygota</taxon>
        <taxon>Neoptera</taxon>
        <taxon>Endopterygota</taxon>
        <taxon>Coleoptera</taxon>
        <taxon>Polyphaga</taxon>
        <taxon>Cucujiformia</taxon>
        <taxon>Tenebrionidae</taxon>
        <taxon>Zophobas</taxon>
    </lineage>
</organism>
<comment type="caution">
    <text evidence="8">The sequence shown here is derived from an EMBL/GenBank/DDBJ whole genome shotgun (WGS) entry which is preliminary data.</text>
</comment>
<dbReference type="GO" id="GO:0005737">
    <property type="term" value="C:cytoplasm"/>
    <property type="evidence" value="ECO:0007669"/>
    <property type="project" value="TreeGrafter"/>
</dbReference>
<feature type="binding site" evidence="5">
    <location>
        <position position="25"/>
    </location>
    <ligand>
        <name>ATP</name>
        <dbReference type="ChEBI" id="CHEBI:30616"/>
    </ligand>
</feature>
<feature type="domain" description="Protein kinase" evidence="7">
    <location>
        <begin position="1"/>
        <end position="258"/>
    </location>
</feature>
<accession>A0AA38M073</accession>
<dbReference type="PROSITE" id="PS00108">
    <property type="entry name" value="PROTEIN_KINASE_ST"/>
    <property type="match status" value="1"/>
</dbReference>